<dbReference type="Gene3D" id="3.40.50.150">
    <property type="entry name" value="Vaccinia Virus protein VP39"/>
    <property type="match status" value="1"/>
</dbReference>
<evidence type="ECO:0000259" key="1">
    <source>
        <dbReference type="Pfam" id="PF08241"/>
    </source>
</evidence>
<keyword evidence="2" id="KW-0489">Methyltransferase</keyword>
<dbReference type="Pfam" id="PF08241">
    <property type="entry name" value="Methyltransf_11"/>
    <property type="match status" value="1"/>
</dbReference>
<dbReference type="CDD" id="cd02440">
    <property type="entry name" value="AdoMet_MTases"/>
    <property type="match status" value="1"/>
</dbReference>
<evidence type="ECO:0000313" key="3">
    <source>
        <dbReference type="Proteomes" id="UP000468531"/>
    </source>
</evidence>
<reference evidence="2 3" key="1">
    <citation type="journal article" date="2020" name="Arch. Microbiol.">
        <title>Bradyrhizobium uaiense sp. nov., a new highly efficient cowpea symbiont.</title>
        <authorList>
            <person name="Cabral Michel D."/>
            <person name="Azarias Guimaraes A."/>
            <person name="Martins da Costa E."/>
            <person name="Soares de Carvalho T."/>
            <person name="Balsanelli E."/>
            <person name="Willems A."/>
            <person name="Maltempi de Souza E."/>
            <person name="de Souza Moreira F.M."/>
        </authorList>
    </citation>
    <scope>NUCLEOTIDE SEQUENCE [LARGE SCALE GENOMIC DNA]</scope>
    <source>
        <strain evidence="2 3">UFLA 03-164</strain>
    </source>
</reference>
<dbReference type="PANTHER" id="PTHR43861:SF1">
    <property type="entry name" value="TRANS-ACONITATE 2-METHYLTRANSFERASE"/>
    <property type="match status" value="1"/>
</dbReference>
<dbReference type="EMBL" id="VKHP01000029">
    <property type="protein sequence ID" value="NEU96212.1"/>
    <property type="molecule type" value="Genomic_DNA"/>
</dbReference>
<dbReference type="Proteomes" id="UP000468531">
    <property type="component" value="Unassembled WGS sequence"/>
</dbReference>
<accession>A0A6P1BFF3</accession>
<dbReference type="SUPFAM" id="SSF53335">
    <property type="entry name" value="S-adenosyl-L-methionine-dependent methyltransferases"/>
    <property type="match status" value="1"/>
</dbReference>
<organism evidence="2 3">
    <name type="scientific">Bradyrhizobium uaiense</name>
    <dbReference type="NCBI Taxonomy" id="2594946"/>
    <lineage>
        <taxon>Bacteria</taxon>
        <taxon>Pseudomonadati</taxon>
        <taxon>Pseudomonadota</taxon>
        <taxon>Alphaproteobacteria</taxon>
        <taxon>Hyphomicrobiales</taxon>
        <taxon>Nitrobacteraceae</taxon>
        <taxon>Bradyrhizobium</taxon>
    </lineage>
</organism>
<dbReference type="InterPro" id="IPR029063">
    <property type="entry name" value="SAM-dependent_MTases_sf"/>
</dbReference>
<proteinExistence type="predicted"/>
<dbReference type="GO" id="GO:0008757">
    <property type="term" value="F:S-adenosylmethionine-dependent methyltransferase activity"/>
    <property type="evidence" value="ECO:0007669"/>
    <property type="project" value="InterPro"/>
</dbReference>
<dbReference type="PANTHER" id="PTHR43861">
    <property type="entry name" value="TRANS-ACONITATE 2-METHYLTRANSFERASE-RELATED"/>
    <property type="match status" value="1"/>
</dbReference>
<comment type="caution">
    <text evidence="2">The sequence shown here is derived from an EMBL/GenBank/DDBJ whole genome shotgun (WGS) entry which is preliminary data.</text>
</comment>
<dbReference type="RefSeq" id="WP_163152951.1">
    <property type="nucleotide sequence ID" value="NZ_VKHP01000029.1"/>
</dbReference>
<sequence>MRPEALALFQPDGMKAGELELRSFASADDHVLEGALVAGDGRWFPILEGVPSFLTGILQRDLSEFARRHDLPLKATTTGLTAAEQAKTNETFSDKWRRFKNYGFEDAHKEFLFDWYRKKFGFQTVEELKAFYKSRRRILECGPGSGFNTRFMAENTDGEVFALDISDAAFTTFGNTKGLPNCSVIQADLMAAPFADESFDFIIADGVLHHTPDTRAAVEALYRKLAPGGQFFFYVYRKMGAARQFCDAHIREHFTKLSPEDCYVACEGLTDLGRALSKLGATITLEKPIPVLGIPAGTHDVQRLIYYNFVKCFWNEAFDYETNNMVNFDWYHPHNAWQHTGEEVESWLKGLGVETFTFNDANPNGISVLLTKPAG</sequence>
<feature type="domain" description="Methyltransferase type 11" evidence="1">
    <location>
        <begin position="139"/>
        <end position="233"/>
    </location>
</feature>
<keyword evidence="2" id="KW-0808">Transferase</keyword>
<gene>
    <name evidence="2" type="ORF">FNJ47_10295</name>
</gene>
<dbReference type="AlphaFoldDB" id="A0A6P1BFF3"/>
<name>A0A6P1BFF3_9BRAD</name>
<protein>
    <submittedName>
        <fullName evidence="2">Class I SAM-dependent methyltransferase</fullName>
    </submittedName>
</protein>
<evidence type="ECO:0000313" key="2">
    <source>
        <dbReference type="EMBL" id="NEU96212.1"/>
    </source>
</evidence>
<dbReference type="GO" id="GO:0032259">
    <property type="term" value="P:methylation"/>
    <property type="evidence" value="ECO:0007669"/>
    <property type="project" value="UniProtKB-KW"/>
</dbReference>
<keyword evidence="3" id="KW-1185">Reference proteome</keyword>
<dbReference type="InterPro" id="IPR013216">
    <property type="entry name" value="Methyltransf_11"/>
</dbReference>